<evidence type="ECO:0000256" key="5">
    <source>
        <dbReference type="PIRSR" id="PIRSR607724-2"/>
    </source>
</evidence>
<feature type="binding site" evidence="5">
    <location>
        <position position="276"/>
    </location>
    <ligand>
        <name>substrate</name>
    </ligand>
</feature>
<dbReference type="RefSeq" id="XP_044552306.1">
    <property type="nucleotide sequence ID" value="XM_044694456.1"/>
</dbReference>
<dbReference type="GO" id="GO:0004649">
    <property type="term" value="F:poly(ADP-ribose) glycohydrolase activity"/>
    <property type="evidence" value="ECO:0007669"/>
    <property type="project" value="UniProtKB-EC"/>
</dbReference>
<feature type="domain" description="PARG helical" evidence="7">
    <location>
        <begin position="103"/>
        <end position="201"/>
    </location>
</feature>
<feature type="active site" evidence="4">
    <location>
        <position position="278"/>
    </location>
</feature>
<evidence type="ECO:0000259" key="6">
    <source>
        <dbReference type="Pfam" id="PF05028"/>
    </source>
</evidence>
<evidence type="ECO:0000313" key="9">
    <source>
        <dbReference type="Proteomes" id="UP000816034"/>
    </source>
</evidence>
<comment type="caution">
    <text evidence="8">The sequence shown here is derived from an EMBL/GenBank/DDBJ whole genome shotgun (WGS) entry which is preliminary data.</text>
</comment>
<feature type="active site" evidence="4">
    <location>
        <position position="259"/>
    </location>
</feature>
<reference evidence="8 9" key="1">
    <citation type="journal article" date="2018" name="BMC Genomics">
        <title>The genome of Naegleria lovaniensis, the basis for a comparative approach to unravel pathogenicity factors of the human pathogenic amoeba N. fowleri.</title>
        <authorList>
            <person name="Liechti N."/>
            <person name="Schurch N."/>
            <person name="Bruggmann R."/>
            <person name="Wittwer M."/>
        </authorList>
    </citation>
    <scope>NUCLEOTIDE SEQUENCE [LARGE SCALE GENOMIC DNA]</scope>
    <source>
        <strain evidence="8 9">ATCC 30569</strain>
    </source>
</reference>
<dbReference type="InterPro" id="IPR046372">
    <property type="entry name" value="PARG_cat_C"/>
</dbReference>
<name>A0AA88KNS6_NAELO</name>
<dbReference type="PANTHER" id="PTHR12837:SF0">
    <property type="entry name" value="POLY(ADP-RIBOSE) GLYCOHYDROLASE"/>
    <property type="match status" value="1"/>
</dbReference>
<dbReference type="InterPro" id="IPR007724">
    <property type="entry name" value="Poly_GlycHdrlase"/>
</dbReference>
<proteinExistence type="inferred from homology"/>
<dbReference type="Proteomes" id="UP000816034">
    <property type="component" value="Unassembled WGS sequence"/>
</dbReference>
<dbReference type="GO" id="GO:0009225">
    <property type="term" value="P:nucleotide-sugar metabolic process"/>
    <property type="evidence" value="ECO:0007669"/>
    <property type="project" value="TreeGrafter"/>
</dbReference>
<evidence type="ECO:0000256" key="4">
    <source>
        <dbReference type="PIRSR" id="PIRSR607724-1"/>
    </source>
</evidence>
<dbReference type="GO" id="GO:1990966">
    <property type="term" value="P:ATP generation from poly-ADP-D-ribose"/>
    <property type="evidence" value="ECO:0007669"/>
    <property type="project" value="TreeGrafter"/>
</dbReference>
<dbReference type="GO" id="GO:0005737">
    <property type="term" value="C:cytoplasm"/>
    <property type="evidence" value="ECO:0007669"/>
    <property type="project" value="TreeGrafter"/>
</dbReference>
<dbReference type="GO" id="GO:0006282">
    <property type="term" value="P:regulation of DNA repair"/>
    <property type="evidence" value="ECO:0007669"/>
    <property type="project" value="InterPro"/>
</dbReference>
<gene>
    <name evidence="8" type="ORF">C9374_000478</name>
</gene>
<accession>A0AA88KNS6</accession>
<feature type="binding site" evidence="5">
    <location>
        <position position="317"/>
    </location>
    <ligand>
        <name>substrate</name>
    </ligand>
</feature>
<comment type="similarity">
    <text evidence="1">Belongs to the poly(ADP-ribose) glycohydrolase family.</text>
</comment>
<sequence length="496" mass="57026">MSQPQIGSSASFLPLPHFFEKEWQVIRHYLTPFATNKSQIHSINDFVRIVKELDQEVRTTSHQFKEDKDLEKTNQYEEELESSTDYHFHNISFLFKKGGDGKGEQKFCTTIFPSIVKWALQVQELIPEGYLPILEISKACELSLTRRQMRSILSCAFLCLFHKRKGMQHPKCHDFEFGLFLSVASSTFLTSLINYFDKHCQLEISSQGEAVLNEIMIIERRVLQMNGVENSLLNDPRTMIPLKFVSGKIQDNLDTLMVDFANCMIGGHVLSGAVAQEEIMFAEIPELFISILVCPQMQPNETIRMVGWRRYSNIKGYIRNMSFEDYEDKQPLVIENVKSNQLIAMDALQGMGRMQFQKDYITRDLLKAVCGFAMHSSKNILQPYTDPSVLSKMNDTIPVASGFWGCGMFGNDKYLKVIQSWMAATICDRPLIYIHTFSPDDAKIEEEFNSKVVPAIVERSVTLGELLSYVLLEFPKEKREYPELTLFEAIKLKFLN</sequence>
<protein>
    <recommendedName>
        <fullName evidence="2">poly(ADP-ribose) glycohydrolase</fullName>
        <ecNumber evidence="2">3.2.1.143</ecNumber>
    </recommendedName>
</protein>
<dbReference type="Pfam" id="PF05028">
    <property type="entry name" value="PARG_cat_C"/>
    <property type="match status" value="1"/>
</dbReference>
<organism evidence="8 9">
    <name type="scientific">Naegleria lovaniensis</name>
    <name type="common">Amoeba</name>
    <dbReference type="NCBI Taxonomy" id="51637"/>
    <lineage>
        <taxon>Eukaryota</taxon>
        <taxon>Discoba</taxon>
        <taxon>Heterolobosea</taxon>
        <taxon>Tetramitia</taxon>
        <taxon>Eutetramitia</taxon>
        <taxon>Vahlkampfiidae</taxon>
        <taxon>Naegleria</taxon>
    </lineage>
</organism>
<feature type="domain" description="PARG catalytic Macro" evidence="6">
    <location>
        <begin position="245"/>
        <end position="435"/>
    </location>
</feature>
<dbReference type="AlphaFoldDB" id="A0AA88KNS6"/>
<keyword evidence="3" id="KW-0378">Hydrolase</keyword>
<dbReference type="PANTHER" id="PTHR12837">
    <property type="entry name" value="POLY ADP-RIBOSE GLYCOHYDROLASE"/>
    <property type="match status" value="1"/>
</dbReference>
<evidence type="ECO:0000256" key="2">
    <source>
        <dbReference type="ARBA" id="ARBA00012255"/>
    </source>
</evidence>
<dbReference type="InterPro" id="IPR048362">
    <property type="entry name" value="PARG_helical"/>
</dbReference>
<keyword evidence="9" id="KW-1185">Reference proteome</keyword>
<dbReference type="GeneID" id="68092940"/>
<dbReference type="GO" id="GO:0005634">
    <property type="term" value="C:nucleus"/>
    <property type="evidence" value="ECO:0007669"/>
    <property type="project" value="TreeGrafter"/>
</dbReference>
<dbReference type="GO" id="GO:0005975">
    <property type="term" value="P:carbohydrate metabolic process"/>
    <property type="evidence" value="ECO:0007669"/>
    <property type="project" value="InterPro"/>
</dbReference>
<feature type="active site" evidence="4">
    <location>
        <position position="277"/>
    </location>
</feature>
<evidence type="ECO:0000256" key="1">
    <source>
        <dbReference type="ARBA" id="ARBA00009545"/>
    </source>
</evidence>
<evidence type="ECO:0000313" key="8">
    <source>
        <dbReference type="EMBL" id="KAG2388314.1"/>
    </source>
</evidence>
<feature type="binding site" evidence="5">
    <location>
        <position position="262"/>
    </location>
    <ligand>
        <name>substrate</name>
    </ligand>
</feature>
<evidence type="ECO:0000256" key="3">
    <source>
        <dbReference type="ARBA" id="ARBA00022801"/>
    </source>
</evidence>
<dbReference type="EMBL" id="PYSW02000010">
    <property type="protein sequence ID" value="KAG2388314.1"/>
    <property type="molecule type" value="Genomic_DNA"/>
</dbReference>
<dbReference type="EC" id="3.2.1.143" evidence="2"/>
<evidence type="ECO:0000259" key="7">
    <source>
        <dbReference type="Pfam" id="PF20811"/>
    </source>
</evidence>
<dbReference type="Pfam" id="PF20811">
    <property type="entry name" value="PARG_cat_N"/>
    <property type="match status" value="1"/>
</dbReference>